<sequence>MIRLAEAKDLNGIMDIIKDTISEMKEENNIQWDETYPKREDFLKDLESKTLYVNEERHNIRGFICIDKNQPEAYNLLQWQGQDKDFMVIHRMAVGKNYRNQGLGKTLFEFAEKIALENNIYFLRSDTYSLNYKMRSLFRREKYRFIGEADFGKEKKFYCYEKEIKM</sequence>
<dbReference type="RefSeq" id="WP_078694047.1">
    <property type="nucleotide sequence ID" value="NZ_FUWX01000011.1"/>
</dbReference>
<dbReference type="PROSITE" id="PS51186">
    <property type="entry name" value="GNAT"/>
    <property type="match status" value="1"/>
</dbReference>
<name>A0A1T4NJU6_9FUSO</name>
<dbReference type="Proteomes" id="UP000191153">
    <property type="component" value="Unassembled WGS sequence"/>
</dbReference>
<dbReference type="OrthoDB" id="9796381at2"/>
<dbReference type="GO" id="GO:0016747">
    <property type="term" value="F:acyltransferase activity, transferring groups other than amino-acyl groups"/>
    <property type="evidence" value="ECO:0007669"/>
    <property type="project" value="InterPro"/>
</dbReference>
<protein>
    <submittedName>
        <fullName evidence="2">Acetyltransferase (GNAT) family protein</fullName>
    </submittedName>
</protein>
<evidence type="ECO:0000313" key="2">
    <source>
        <dbReference type="EMBL" id="SJZ79393.1"/>
    </source>
</evidence>
<keyword evidence="2" id="KW-0808">Transferase</keyword>
<organism evidence="2 3">
    <name type="scientific">Cetobacterium ceti</name>
    <dbReference type="NCBI Taxonomy" id="180163"/>
    <lineage>
        <taxon>Bacteria</taxon>
        <taxon>Fusobacteriati</taxon>
        <taxon>Fusobacteriota</taxon>
        <taxon>Fusobacteriia</taxon>
        <taxon>Fusobacteriales</taxon>
        <taxon>Fusobacteriaceae</taxon>
        <taxon>Cetobacterium</taxon>
    </lineage>
</organism>
<dbReference type="SUPFAM" id="SSF55729">
    <property type="entry name" value="Acyl-CoA N-acyltransferases (Nat)"/>
    <property type="match status" value="1"/>
</dbReference>
<keyword evidence="3" id="KW-1185">Reference proteome</keyword>
<reference evidence="2 3" key="1">
    <citation type="submission" date="2017-02" db="EMBL/GenBank/DDBJ databases">
        <authorList>
            <person name="Peterson S.W."/>
        </authorList>
    </citation>
    <scope>NUCLEOTIDE SEQUENCE [LARGE SCALE GENOMIC DNA]</scope>
    <source>
        <strain evidence="2 3">ATCC 700028</strain>
    </source>
</reference>
<evidence type="ECO:0000313" key="3">
    <source>
        <dbReference type="Proteomes" id="UP000191153"/>
    </source>
</evidence>
<dbReference type="CDD" id="cd04301">
    <property type="entry name" value="NAT_SF"/>
    <property type="match status" value="1"/>
</dbReference>
<dbReference type="Pfam" id="PF00583">
    <property type="entry name" value="Acetyltransf_1"/>
    <property type="match status" value="1"/>
</dbReference>
<evidence type="ECO:0000259" key="1">
    <source>
        <dbReference type="PROSITE" id="PS51186"/>
    </source>
</evidence>
<dbReference type="EMBL" id="FUWX01000011">
    <property type="protein sequence ID" value="SJZ79393.1"/>
    <property type="molecule type" value="Genomic_DNA"/>
</dbReference>
<dbReference type="InterPro" id="IPR016181">
    <property type="entry name" value="Acyl_CoA_acyltransferase"/>
</dbReference>
<dbReference type="Gene3D" id="3.40.630.30">
    <property type="match status" value="1"/>
</dbReference>
<accession>A0A1T4NJU6</accession>
<dbReference type="AlphaFoldDB" id="A0A1T4NJU6"/>
<proteinExistence type="predicted"/>
<dbReference type="STRING" id="180163.SAMN02745174_01558"/>
<feature type="domain" description="N-acetyltransferase" evidence="1">
    <location>
        <begin position="1"/>
        <end position="166"/>
    </location>
</feature>
<dbReference type="InterPro" id="IPR000182">
    <property type="entry name" value="GNAT_dom"/>
</dbReference>
<gene>
    <name evidence="2" type="ORF">SAMN02745174_01558</name>
</gene>